<organism evidence="1 2">
    <name type="scientific">Hibiscus sabdariffa</name>
    <name type="common">roselle</name>
    <dbReference type="NCBI Taxonomy" id="183260"/>
    <lineage>
        <taxon>Eukaryota</taxon>
        <taxon>Viridiplantae</taxon>
        <taxon>Streptophyta</taxon>
        <taxon>Embryophyta</taxon>
        <taxon>Tracheophyta</taxon>
        <taxon>Spermatophyta</taxon>
        <taxon>Magnoliopsida</taxon>
        <taxon>eudicotyledons</taxon>
        <taxon>Gunneridae</taxon>
        <taxon>Pentapetalae</taxon>
        <taxon>rosids</taxon>
        <taxon>malvids</taxon>
        <taxon>Malvales</taxon>
        <taxon>Malvaceae</taxon>
        <taxon>Malvoideae</taxon>
        <taxon>Hibiscus</taxon>
    </lineage>
</organism>
<name>A0ABR2FPA3_9ROSI</name>
<protein>
    <submittedName>
        <fullName evidence="1">Uncharacterized protein</fullName>
    </submittedName>
</protein>
<reference evidence="1 2" key="1">
    <citation type="journal article" date="2024" name="G3 (Bethesda)">
        <title>Genome assembly of Hibiscus sabdariffa L. provides insights into metabolisms of medicinal natural products.</title>
        <authorList>
            <person name="Kim T."/>
        </authorList>
    </citation>
    <scope>NUCLEOTIDE SEQUENCE [LARGE SCALE GENOMIC DNA]</scope>
    <source>
        <strain evidence="1">TK-2024</strain>
        <tissue evidence="1">Old leaves</tissue>
    </source>
</reference>
<dbReference type="Proteomes" id="UP001472677">
    <property type="component" value="Unassembled WGS sequence"/>
</dbReference>
<proteinExistence type="predicted"/>
<dbReference type="EMBL" id="JBBPBM010000005">
    <property type="protein sequence ID" value="KAK8583699.1"/>
    <property type="molecule type" value="Genomic_DNA"/>
</dbReference>
<comment type="caution">
    <text evidence="1">The sequence shown here is derived from an EMBL/GenBank/DDBJ whole genome shotgun (WGS) entry which is preliminary data.</text>
</comment>
<sequence length="66" mass="7880">MMGNVGELMEEKRAMKLTREQWQSRRVPHGFPRQFRDEVIEVDSTRSRVRPLVRMVRIGNLPNWDG</sequence>
<gene>
    <name evidence="1" type="ORF">V6N12_067960</name>
</gene>
<keyword evidence="2" id="KW-1185">Reference proteome</keyword>
<evidence type="ECO:0000313" key="2">
    <source>
        <dbReference type="Proteomes" id="UP001472677"/>
    </source>
</evidence>
<accession>A0ABR2FPA3</accession>
<evidence type="ECO:0000313" key="1">
    <source>
        <dbReference type="EMBL" id="KAK8583699.1"/>
    </source>
</evidence>